<evidence type="ECO:0000313" key="12">
    <source>
        <dbReference type="EMBL" id="SCU96061.1"/>
    </source>
</evidence>
<dbReference type="PANTHER" id="PTHR47257:SF1">
    <property type="entry name" value="PH-RESPONSE TRANSCRIPTION FACTOR PACC_RIM101"/>
    <property type="match status" value="1"/>
</dbReference>
<comment type="similarity">
    <text evidence="8">Belongs to the pacC/RIM101 family.</text>
</comment>
<dbReference type="Pfam" id="PF21816">
    <property type="entry name" value="Zap1_zf1"/>
    <property type="match status" value="1"/>
</dbReference>
<dbReference type="EMBL" id="LT598467">
    <property type="protein sequence ID" value="SCU96061.1"/>
    <property type="molecule type" value="Genomic_DNA"/>
</dbReference>
<evidence type="ECO:0000256" key="5">
    <source>
        <dbReference type="ARBA" id="ARBA00022771"/>
    </source>
</evidence>
<feature type="domain" description="C2H2-type" evidence="11">
    <location>
        <begin position="92"/>
        <end position="121"/>
    </location>
</feature>
<reference evidence="13" key="1">
    <citation type="submission" date="2016-03" db="EMBL/GenBank/DDBJ databases">
        <authorList>
            <person name="Devillers H."/>
        </authorList>
    </citation>
    <scope>NUCLEOTIDE SEQUENCE [LARGE SCALE GENOMIC DNA]</scope>
</reference>
<dbReference type="OrthoDB" id="6155966at2759"/>
<dbReference type="GO" id="GO:0005634">
    <property type="term" value="C:nucleus"/>
    <property type="evidence" value="ECO:0007669"/>
    <property type="project" value="UniProtKB-SubCell"/>
</dbReference>
<dbReference type="InterPro" id="IPR050806">
    <property type="entry name" value="pacC/RIM101"/>
</dbReference>
<comment type="subcellular location">
    <subcellularLocation>
        <location evidence="1">Nucleus</location>
    </subcellularLocation>
</comment>
<dbReference type="GO" id="GO:0045944">
    <property type="term" value="P:positive regulation of transcription by RNA polymerase II"/>
    <property type="evidence" value="ECO:0007669"/>
    <property type="project" value="TreeGrafter"/>
</dbReference>
<keyword evidence="2" id="KW-0678">Repressor</keyword>
<protein>
    <submittedName>
        <fullName evidence="12">LAMI_0F05050g1_1</fullName>
    </submittedName>
</protein>
<proteinExistence type="inferred from homology"/>
<feature type="domain" description="C2H2-type" evidence="11">
    <location>
        <begin position="56"/>
        <end position="86"/>
    </location>
</feature>
<evidence type="ECO:0000256" key="3">
    <source>
        <dbReference type="ARBA" id="ARBA00022723"/>
    </source>
</evidence>
<keyword evidence="6" id="KW-0862">Zinc</keyword>
<dbReference type="AlphaFoldDB" id="A0A1G4JY62"/>
<evidence type="ECO:0000256" key="7">
    <source>
        <dbReference type="ARBA" id="ARBA00023242"/>
    </source>
</evidence>
<dbReference type="InterPro" id="IPR048420">
    <property type="entry name" value="Zap1-like_Znf1"/>
</dbReference>
<dbReference type="PROSITE" id="PS00028">
    <property type="entry name" value="ZINC_FINGER_C2H2_1"/>
    <property type="match status" value="2"/>
</dbReference>
<dbReference type="Pfam" id="PF00096">
    <property type="entry name" value="zf-C2H2"/>
    <property type="match status" value="1"/>
</dbReference>
<gene>
    <name evidence="12" type="ORF">LAMI_0F05050G</name>
</gene>
<feature type="domain" description="C2H2-type" evidence="11">
    <location>
        <begin position="122"/>
        <end position="149"/>
    </location>
</feature>
<dbReference type="GO" id="GO:0008270">
    <property type="term" value="F:zinc ion binding"/>
    <property type="evidence" value="ECO:0007669"/>
    <property type="project" value="UniProtKB-KW"/>
</dbReference>
<organism evidence="12 13">
    <name type="scientific">Lachancea mirantina</name>
    <dbReference type="NCBI Taxonomy" id="1230905"/>
    <lineage>
        <taxon>Eukaryota</taxon>
        <taxon>Fungi</taxon>
        <taxon>Dikarya</taxon>
        <taxon>Ascomycota</taxon>
        <taxon>Saccharomycotina</taxon>
        <taxon>Saccharomycetes</taxon>
        <taxon>Saccharomycetales</taxon>
        <taxon>Saccharomycetaceae</taxon>
        <taxon>Lachancea</taxon>
    </lineage>
</organism>
<dbReference type="FunFam" id="3.30.160.60:FF:002343">
    <property type="entry name" value="Zinc finger protein 33A"/>
    <property type="match status" value="1"/>
</dbReference>
<evidence type="ECO:0000256" key="4">
    <source>
        <dbReference type="ARBA" id="ARBA00022737"/>
    </source>
</evidence>
<keyword evidence="7" id="KW-0539">Nucleus</keyword>
<keyword evidence="4" id="KW-0677">Repeat</keyword>
<dbReference type="PANTHER" id="PTHR47257">
    <property type="entry name" value="PH-RESPONSE TRANSCRIPTION FACTOR PACC/RIM101"/>
    <property type="match status" value="1"/>
</dbReference>
<sequence>MALLKDLLNQDDSKHYMSSPGSEDDRERWADSSVGSSSSSPSTASEIYESDENTKLACKWDNCGRKFAQAEELYHHLCQDHVGRKSKKNLQLNCQWGTCAIKTVKRDHITSHLRVHVPLKPFACSTCHKKFKRPQDLKKHLKVHLDDVSGAAAGPRARITDKRVTKEQADRKQLRLPPISLETFVTNEMQNYSPVYTPQLGERLQTVLPSPASVLGVDTQPTLIASPGSPEVRSAAAFFSTLSSDMTRRLPRLPQLAGLTNTSPTVPHRYPSIQLPSIQSAFGPSPAGYGGYASSPVISPRPDTAVRYMGRNFNANFSLHQRNAGSERTSTVELAKAMSSLTVNDGDDEFAAVLERVNIIKDYLMCVLLEEEYENEDDEDDGADNTAVSDYRGYDISRPKVLTTYPSVIV</sequence>
<evidence type="ECO:0000313" key="13">
    <source>
        <dbReference type="Proteomes" id="UP000191024"/>
    </source>
</evidence>
<dbReference type="SMART" id="SM00355">
    <property type="entry name" value="ZnF_C2H2"/>
    <property type="match status" value="3"/>
</dbReference>
<dbReference type="SUPFAM" id="SSF57667">
    <property type="entry name" value="beta-beta-alpha zinc fingers"/>
    <property type="match status" value="2"/>
</dbReference>
<keyword evidence="13" id="KW-1185">Reference proteome</keyword>
<evidence type="ECO:0000256" key="9">
    <source>
        <dbReference type="PROSITE-ProRule" id="PRU00042"/>
    </source>
</evidence>
<dbReference type="Proteomes" id="UP000191024">
    <property type="component" value="Chromosome F"/>
</dbReference>
<evidence type="ECO:0000256" key="2">
    <source>
        <dbReference type="ARBA" id="ARBA00022491"/>
    </source>
</evidence>
<name>A0A1G4JY62_9SACH</name>
<dbReference type="InterPro" id="IPR013087">
    <property type="entry name" value="Znf_C2H2_type"/>
</dbReference>
<evidence type="ECO:0000259" key="11">
    <source>
        <dbReference type="PROSITE" id="PS50157"/>
    </source>
</evidence>
<dbReference type="Gene3D" id="3.30.160.60">
    <property type="entry name" value="Classic Zinc Finger"/>
    <property type="match status" value="2"/>
</dbReference>
<feature type="region of interest" description="Disordered" evidence="10">
    <location>
        <begin position="1"/>
        <end position="47"/>
    </location>
</feature>
<evidence type="ECO:0000256" key="6">
    <source>
        <dbReference type="ARBA" id="ARBA00022833"/>
    </source>
</evidence>
<dbReference type="InterPro" id="IPR036236">
    <property type="entry name" value="Znf_C2H2_sf"/>
</dbReference>
<evidence type="ECO:0000256" key="10">
    <source>
        <dbReference type="SAM" id="MobiDB-lite"/>
    </source>
</evidence>
<accession>A0A1G4JY62</accession>
<evidence type="ECO:0000256" key="8">
    <source>
        <dbReference type="ARBA" id="ARBA00038089"/>
    </source>
</evidence>
<feature type="compositionally biased region" description="Low complexity" evidence="10">
    <location>
        <begin position="32"/>
        <end position="45"/>
    </location>
</feature>
<keyword evidence="3" id="KW-0479">Metal-binding</keyword>
<dbReference type="PROSITE" id="PS50157">
    <property type="entry name" value="ZINC_FINGER_C2H2_2"/>
    <property type="match status" value="3"/>
</dbReference>
<evidence type="ECO:0000256" key="1">
    <source>
        <dbReference type="ARBA" id="ARBA00004123"/>
    </source>
</evidence>
<keyword evidence="5 9" id="KW-0863">Zinc-finger</keyword>
<dbReference type="STRING" id="1230905.A0A1G4JY62"/>